<protein>
    <submittedName>
        <fullName evidence="1">Uncharacterized protein</fullName>
    </submittedName>
</protein>
<dbReference type="Proteomes" id="UP000284531">
    <property type="component" value="Unassembled WGS sequence"/>
</dbReference>
<keyword evidence="2" id="KW-1185">Reference proteome</keyword>
<comment type="caution">
    <text evidence="1">The sequence shown here is derived from an EMBL/GenBank/DDBJ whole genome shotgun (WGS) entry which is preliminary data.</text>
</comment>
<accession>A0A419WTE5</accession>
<gene>
    <name evidence="1" type="ORF">BXY64_3596</name>
</gene>
<evidence type="ECO:0000313" key="2">
    <source>
        <dbReference type="Proteomes" id="UP000284531"/>
    </source>
</evidence>
<reference evidence="1 2" key="1">
    <citation type="submission" date="2018-09" db="EMBL/GenBank/DDBJ databases">
        <title>Genomic Encyclopedia of Archaeal and Bacterial Type Strains, Phase II (KMG-II): from individual species to whole genera.</title>
        <authorList>
            <person name="Goeker M."/>
        </authorList>
    </citation>
    <scope>NUCLEOTIDE SEQUENCE [LARGE SCALE GENOMIC DNA]</scope>
    <source>
        <strain evidence="1 2">DSM 21950</strain>
    </source>
</reference>
<organism evidence="1 2">
    <name type="scientific">Marinifilum flexuosum</name>
    <dbReference type="NCBI Taxonomy" id="1117708"/>
    <lineage>
        <taxon>Bacteria</taxon>
        <taxon>Pseudomonadati</taxon>
        <taxon>Bacteroidota</taxon>
        <taxon>Bacteroidia</taxon>
        <taxon>Marinilabiliales</taxon>
        <taxon>Marinifilaceae</taxon>
    </lineage>
</organism>
<dbReference type="AlphaFoldDB" id="A0A419WTE5"/>
<proteinExistence type="predicted"/>
<evidence type="ECO:0000313" key="1">
    <source>
        <dbReference type="EMBL" id="RKD98733.1"/>
    </source>
</evidence>
<dbReference type="EMBL" id="RAPQ01000011">
    <property type="protein sequence ID" value="RKD98733.1"/>
    <property type="molecule type" value="Genomic_DNA"/>
</dbReference>
<sequence length="168" mass="19138">MSNLVYLMSSLPSLSFEEIPPISLSEFNQDAKDQLSGKHFHIMESTDIQMDISNTAESGSGAVNILLSEVYQDISELRKAKRHNRQAKLERLPILVTNGNPLVREKQIMHYLWEELDSIESGKRFSMTELMVYKLKLQILWRLNSFNIDAGAAVLDSVVNPSKKEEVQ</sequence>
<name>A0A419WTE5_9BACT</name>